<dbReference type="Proteomes" id="UP000265520">
    <property type="component" value="Unassembled WGS sequence"/>
</dbReference>
<dbReference type="EMBL" id="LXQA010208323">
    <property type="protein sequence ID" value="MCI33882.1"/>
    <property type="molecule type" value="Genomic_DNA"/>
</dbReference>
<name>A0A392RCM1_9FABA</name>
<keyword evidence="2" id="KW-1185">Reference proteome</keyword>
<accession>A0A392RCM1</accession>
<sequence>ILDLARKDCTALGLGSDGNELGCLSSTLLFFSVPLSHALRAPLALCSPLVLHWTVQMDFAVLSQLK</sequence>
<protein>
    <submittedName>
        <fullName evidence="1">Uncharacterized protein</fullName>
    </submittedName>
</protein>
<proteinExistence type="predicted"/>
<feature type="non-terminal residue" evidence="1">
    <location>
        <position position="1"/>
    </location>
</feature>
<comment type="caution">
    <text evidence="1">The sequence shown here is derived from an EMBL/GenBank/DDBJ whole genome shotgun (WGS) entry which is preliminary data.</text>
</comment>
<dbReference type="AlphaFoldDB" id="A0A392RCM1"/>
<organism evidence="1 2">
    <name type="scientific">Trifolium medium</name>
    <dbReference type="NCBI Taxonomy" id="97028"/>
    <lineage>
        <taxon>Eukaryota</taxon>
        <taxon>Viridiplantae</taxon>
        <taxon>Streptophyta</taxon>
        <taxon>Embryophyta</taxon>
        <taxon>Tracheophyta</taxon>
        <taxon>Spermatophyta</taxon>
        <taxon>Magnoliopsida</taxon>
        <taxon>eudicotyledons</taxon>
        <taxon>Gunneridae</taxon>
        <taxon>Pentapetalae</taxon>
        <taxon>rosids</taxon>
        <taxon>fabids</taxon>
        <taxon>Fabales</taxon>
        <taxon>Fabaceae</taxon>
        <taxon>Papilionoideae</taxon>
        <taxon>50 kb inversion clade</taxon>
        <taxon>NPAAA clade</taxon>
        <taxon>Hologalegina</taxon>
        <taxon>IRL clade</taxon>
        <taxon>Trifolieae</taxon>
        <taxon>Trifolium</taxon>
    </lineage>
</organism>
<evidence type="ECO:0000313" key="2">
    <source>
        <dbReference type="Proteomes" id="UP000265520"/>
    </source>
</evidence>
<reference evidence="1 2" key="1">
    <citation type="journal article" date="2018" name="Front. Plant Sci.">
        <title>Red Clover (Trifolium pratense) and Zigzag Clover (T. medium) - A Picture of Genomic Similarities and Differences.</title>
        <authorList>
            <person name="Dluhosova J."/>
            <person name="Istvanek J."/>
            <person name="Nedelnik J."/>
            <person name="Repkova J."/>
        </authorList>
    </citation>
    <scope>NUCLEOTIDE SEQUENCE [LARGE SCALE GENOMIC DNA]</scope>
    <source>
        <strain evidence="2">cv. 10/8</strain>
        <tissue evidence="1">Leaf</tissue>
    </source>
</reference>
<evidence type="ECO:0000313" key="1">
    <source>
        <dbReference type="EMBL" id="MCI33882.1"/>
    </source>
</evidence>